<dbReference type="RefSeq" id="WP_164513563.1">
    <property type="nucleotide sequence ID" value="NZ_CP013290.1"/>
</dbReference>
<keyword evidence="3" id="KW-0808">Transferase</keyword>
<dbReference type="AlphaFoldDB" id="A0A1L3MEF1"/>
<gene>
    <name evidence="9" type="ORF">ASJ30_03985</name>
</gene>
<evidence type="ECO:0000256" key="7">
    <source>
        <dbReference type="SAM" id="Phobius"/>
    </source>
</evidence>
<dbReference type="KEGG" id="jte:ASJ30_03985"/>
<evidence type="ECO:0000256" key="5">
    <source>
        <dbReference type="ARBA" id="ARBA00022989"/>
    </source>
</evidence>
<feature type="domain" description="Bacterial sugar transferase" evidence="8">
    <location>
        <begin position="247"/>
        <end position="428"/>
    </location>
</feature>
<evidence type="ECO:0000259" key="8">
    <source>
        <dbReference type="Pfam" id="PF02397"/>
    </source>
</evidence>
<dbReference type="GO" id="GO:0016780">
    <property type="term" value="F:phosphotransferase activity, for other substituted phosphate groups"/>
    <property type="evidence" value="ECO:0007669"/>
    <property type="project" value="TreeGrafter"/>
</dbReference>
<dbReference type="NCBIfam" id="TIGR03025">
    <property type="entry name" value="EPS_sugtrans"/>
    <property type="match status" value="1"/>
</dbReference>
<dbReference type="InterPro" id="IPR017475">
    <property type="entry name" value="EPS_sugar_tfrase"/>
</dbReference>
<protein>
    <recommendedName>
        <fullName evidence="8">Bacterial sugar transferase domain-containing protein</fullName>
    </recommendedName>
</protein>
<dbReference type="Proteomes" id="UP000182938">
    <property type="component" value="Chromosome"/>
</dbReference>
<evidence type="ECO:0000256" key="3">
    <source>
        <dbReference type="ARBA" id="ARBA00022679"/>
    </source>
</evidence>
<dbReference type="PANTHER" id="PTHR30576">
    <property type="entry name" value="COLANIC BIOSYNTHESIS UDP-GLUCOSE LIPID CARRIER TRANSFERASE"/>
    <property type="match status" value="1"/>
</dbReference>
<accession>A0A1L3MEF1</accession>
<feature type="transmembrane region" description="Helical" evidence="7">
    <location>
        <begin position="29"/>
        <end position="46"/>
    </location>
</feature>
<comment type="similarity">
    <text evidence="2">Belongs to the bacterial sugar transferase family.</text>
</comment>
<feature type="transmembrane region" description="Helical" evidence="7">
    <location>
        <begin position="252"/>
        <end position="277"/>
    </location>
</feature>
<evidence type="ECO:0000313" key="10">
    <source>
        <dbReference type="Proteomes" id="UP000182938"/>
    </source>
</evidence>
<organism evidence="9 10">
    <name type="scientific">Janibacter indicus</name>
    <dbReference type="NCBI Taxonomy" id="857417"/>
    <lineage>
        <taxon>Bacteria</taxon>
        <taxon>Bacillati</taxon>
        <taxon>Actinomycetota</taxon>
        <taxon>Actinomycetes</taxon>
        <taxon>Micrococcales</taxon>
        <taxon>Intrasporangiaceae</taxon>
        <taxon>Janibacter</taxon>
    </lineage>
</organism>
<name>A0A1L3MEF1_9MICO</name>
<dbReference type="InterPro" id="IPR003362">
    <property type="entry name" value="Bact_transf"/>
</dbReference>
<evidence type="ECO:0000256" key="2">
    <source>
        <dbReference type="ARBA" id="ARBA00006464"/>
    </source>
</evidence>
<evidence type="ECO:0000313" key="9">
    <source>
        <dbReference type="EMBL" id="APH00797.1"/>
    </source>
</evidence>
<dbReference type="Gene3D" id="3.40.50.720">
    <property type="entry name" value="NAD(P)-binding Rossmann-like Domain"/>
    <property type="match status" value="1"/>
</dbReference>
<feature type="transmembrane region" description="Helical" evidence="7">
    <location>
        <begin position="83"/>
        <end position="106"/>
    </location>
</feature>
<dbReference type="PANTHER" id="PTHR30576:SF0">
    <property type="entry name" value="UNDECAPRENYL-PHOSPHATE N-ACETYLGALACTOSAMINYL 1-PHOSPHATE TRANSFERASE-RELATED"/>
    <property type="match status" value="1"/>
</dbReference>
<keyword evidence="4 7" id="KW-0812">Transmembrane</keyword>
<keyword evidence="5 7" id="KW-1133">Transmembrane helix</keyword>
<evidence type="ECO:0000256" key="6">
    <source>
        <dbReference type="ARBA" id="ARBA00023136"/>
    </source>
</evidence>
<keyword evidence="10" id="KW-1185">Reference proteome</keyword>
<dbReference type="EMBL" id="CP013290">
    <property type="protein sequence ID" value="APH00797.1"/>
    <property type="molecule type" value="Genomic_DNA"/>
</dbReference>
<evidence type="ECO:0000256" key="4">
    <source>
        <dbReference type="ARBA" id="ARBA00022692"/>
    </source>
</evidence>
<dbReference type="GO" id="GO:0016020">
    <property type="term" value="C:membrane"/>
    <property type="evidence" value="ECO:0007669"/>
    <property type="project" value="UniProtKB-SubCell"/>
</dbReference>
<comment type="subcellular location">
    <subcellularLocation>
        <location evidence="1">Membrane</location>
        <topology evidence="1">Multi-pass membrane protein</topology>
    </subcellularLocation>
</comment>
<reference evidence="9 10" key="1">
    <citation type="submission" date="2015-11" db="EMBL/GenBank/DDBJ databases">
        <authorList>
            <person name="Zhang Y."/>
            <person name="Guo Z."/>
        </authorList>
    </citation>
    <scope>NUCLEOTIDE SEQUENCE [LARGE SCALE GENOMIC DNA]</scope>
    <source>
        <strain evidence="9 10">YFY001</strain>
    </source>
</reference>
<feature type="transmembrane region" description="Helical" evidence="7">
    <location>
        <begin position="58"/>
        <end position="77"/>
    </location>
</feature>
<sequence length="433" mass="47612">MPLLVLLVDLLMPTLIVLARPQQWVAGLVLGAGIVAVARWVGLYRRRFHLSVLDEMPWLVVMVAAGVGAATAISLLFEQPRPMDLGLITLTLLVVVLGRGAVYGAHRGWQARDPRRQTRVLVIGEDDRAVELVERIESRPGQGVALVGALVYGESVTEDLPVLGGLDDLSEVIRHRRVDAVVLTDASAPEPLLAHHLRRLPSGLQVFTVPAGYSLRLHGGGVLDQIWGIPVLSVTPSRLSGPAWWVKRGFDVVAAATALVVLAPVMLAVALAVRLGVGRNVVFRQRRVGREGREFVIYKFTSMRPESSRESAQRWNIADDDRVGPVGRFIRATSLDELPQLVNIVRGDMSIVGPRPERPYFVEQYSGIHPGYGDRHRVPVGLTGHAAVNGLRGDTSISERAHFDNSYIDNWSVWEDVKIILRTMRSVLGRHGR</sequence>
<proteinExistence type="inferred from homology"/>
<keyword evidence="6 7" id="KW-0472">Membrane</keyword>
<evidence type="ECO:0000256" key="1">
    <source>
        <dbReference type="ARBA" id="ARBA00004141"/>
    </source>
</evidence>
<dbReference type="Pfam" id="PF02397">
    <property type="entry name" value="Bac_transf"/>
    <property type="match status" value="1"/>
</dbReference>